<protein>
    <recommendedName>
        <fullName evidence="3">Synaptic plasticity regulator PANTS</fullName>
    </recommendedName>
    <alternativeName>
        <fullName evidence="4">Plasticity-associated neural transcript short</fullName>
    </alternativeName>
</protein>
<dbReference type="KEGG" id="pmac:106720342"/>
<accession>A0A194QL07</accession>
<evidence type="ECO:0000256" key="5">
    <source>
        <dbReference type="SAM" id="MobiDB-lite"/>
    </source>
</evidence>
<name>A0A194QL07_PAPMA</name>
<reference evidence="6 7" key="1">
    <citation type="journal article" date="2015" name="Nat. Commun.">
        <title>Outbred genome sequencing and CRISPR/Cas9 gene editing in butterflies.</title>
        <authorList>
            <person name="Li X."/>
            <person name="Fan D."/>
            <person name="Zhang W."/>
            <person name="Liu G."/>
            <person name="Zhang L."/>
            <person name="Zhao L."/>
            <person name="Fang X."/>
            <person name="Chen L."/>
            <person name="Dong Y."/>
            <person name="Chen Y."/>
            <person name="Ding Y."/>
            <person name="Zhao R."/>
            <person name="Feng M."/>
            <person name="Zhu Y."/>
            <person name="Feng Y."/>
            <person name="Jiang X."/>
            <person name="Zhu D."/>
            <person name="Xiang H."/>
            <person name="Feng X."/>
            <person name="Li S."/>
            <person name="Wang J."/>
            <person name="Zhang G."/>
            <person name="Kronforst M.R."/>
            <person name="Wang W."/>
        </authorList>
    </citation>
    <scope>NUCLEOTIDE SEQUENCE [LARGE SCALE GENOMIC DNA]</scope>
    <source>
        <strain evidence="6">Ya'a_city_454_Pm</strain>
        <tissue evidence="6">Whole body</tissue>
    </source>
</reference>
<feature type="region of interest" description="Disordered" evidence="5">
    <location>
        <begin position="1"/>
        <end position="26"/>
    </location>
</feature>
<comment type="similarity">
    <text evidence="1">Belongs to the UPF0545 family.</text>
</comment>
<organism evidence="6 7">
    <name type="scientific">Papilio machaon</name>
    <name type="common">Old World swallowtail butterfly</name>
    <dbReference type="NCBI Taxonomy" id="76193"/>
    <lineage>
        <taxon>Eukaryota</taxon>
        <taxon>Metazoa</taxon>
        <taxon>Ecdysozoa</taxon>
        <taxon>Arthropoda</taxon>
        <taxon>Hexapoda</taxon>
        <taxon>Insecta</taxon>
        <taxon>Pterygota</taxon>
        <taxon>Neoptera</taxon>
        <taxon>Endopterygota</taxon>
        <taxon>Lepidoptera</taxon>
        <taxon>Glossata</taxon>
        <taxon>Ditrysia</taxon>
        <taxon>Papilionoidea</taxon>
        <taxon>Papilionidae</taxon>
        <taxon>Papilioninae</taxon>
        <taxon>Papilio</taxon>
    </lineage>
</organism>
<dbReference type="AlphaFoldDB" id="A0A194QL07"/>
<evidence type="ECO:0000256" key="4">
    <source>
        <dbReference type="ARBA" id="ARBA00044235"/>
    </source>
</evidence>
<dbReference type="EMBL" id="KQ461198">
    <property type="protein sequence ID" value="KPJ06258.1"/>
    <property type="molecule type" value="Genomic_DNA"/>
</dbReference>
<sequence length="159" mass="18976">MSQTVADKTDPENTPSDSTEPTINPDEKWLIRDCEVYKDEYKECTSFRGRFHQYFIFGEPQDCNQWKKDYDNCCKWESSKDVKAGVAVIESEKKRRLERLRAHYRNDTWKKRDAPPTDWDKPLPEWMAKRDENTYLAQKAKEMREAKTEEISDSFCTIM</sequence>
<dbReference type="PANTHER" id="PTHR28052">
    <property type="entry name" value="UPF0545 PROTEIN C22ORF39"/>
    <property type="match status" value="1"/>
</dbReference>
<dbReference type="FunCoup" id="A0A194QL07">
    <property type="interactions" value="45"/>
</dbReference>
<evidence type="ECO:0000313" key="6">
    <source>
        <dbReference type="EMBL" id="KPJ06258.1"/>
    </source>
</evidence>
<dbReference type="GO" id="GO:0043083">
    <property type="term" value="C:synaptic cleft"/>
    <property type="evidence" value="ECO:0007669"/>
    <property type="project" value="UniProtKB-SubCell"/>
</dbReference>
<dbReference type="InterPro" id="IPR021475">
    <property type="entry name" value="Pants/Emi1-like"/>
</dbReference>
<proteinExistence type="inferred from homology"/>
<keyword evidence="7" id="KW-1185">Reference proteome</keyword>
<evidence type="ECO:0000256" key="3">
    <source>
        <dbReference type="ARBA" id="ARBA00044072"/>
    </source>
</evidence>
<comment type="subcellular location">
    <subcellularLocation>
        <location evidence="2">Synaptic cleft</location>
    </subcellularLocation>
</comment>
<evidence type="ECO:0000256" key="1">
    <source>
        <dbReference type="ARBA" id="ARBA00006412"/>
    </source>
</evidence>
<dbReference type="Pfam" id="PF11326">
    <property type="entry name" value="PANTS-like"/>
    <property type="match status" value="1"/>
</dbReference>
<dbReference type="Proteomes" id="UP000053240">
    <property type="component" value="Unassembled WGS sequence"/>
</dbReference>
<evidence type="ECO:0000313" key="7">
    <source>
        <dbReference type="Proteomes" id="UP000053240"/>
    </source>
</evidence>
<feature type="compositionally biased region" description="Polar residues" evidence="5">
    <location>
        <begin position="1"/>
        <end position="22"/>
    </location>
</feature>
<evidence type="ECO:0000256" key="2">
    <source>
        <dbReference type="ARBA" id="ARBA00043942"/>
    </source>
</evidence>
<dbReference type="PANTHER" id="PTHR28052:SF1">
    <property type="entry name" value="UPF0545 PROTEIN C22ORF39"/>
    <property type="match status" value="1"/>
</dbReference>
<dbReference type="OrthoDB" id="5946508at2759"/>
<dbReference type="InParanoid" id="A0A194QL07"/>
<gene>
    <name evidence="6" type="ORF">RR48_14700</name>
</gene>